<evidence type="ECO:0000313" key="2">
    <source>
        <dbReference type="EMBL" id="OJI95301.1"/>
    </source>
</evidence>
<evidence type="ECO:0000259" key="1">
    <source>
        <dbReference type="PROSITE" id="PS51782"/>
    </source>
</evidence>
<keyword evidence="3" id="KW-1185">Reference proteome</keyword>
<comment type="caution">
    <text evidence="2">The sequence shown here is derived from an EMBL/GenBank/DDBJ whole genome shotgun (WGS) entry which is preliminary data.</text>
</comment>
<gene>
    <name evidence="2" type="ORF">PFRI_03920</name>
</gene>
<dbReference type="AlphaFoldDB" id="A0A1L9P1D5"/>
<dbReference type="Proteomes" id="UP000184514">
    <property type="component" value="Unassembled WGS sequence"/>
</dbReference>
<name>A0A1L9P1D5_9RHOB</name>
<organism evidence="2 3">
    <name type="scientific">Planktotalea frisia</name>
    <dbReference type="NCBI Taxonomy" id="696762"/>
    <lineage>
        <taxon>Bacteria</taxon>
        <taxon>Pseudomonadati</taxon>
        <taxon>Pseudomonadota</taxon>
        <taxon>Alphaproteobacteria</taxon>
        <taxon>Rhodobacterales</taxon>
        <taxon>Paracoccaceae</taxon>
        <taxon>Planktotalea</taxon>
    </lineage>
</organism>
<dbReference type="InterPro" id="IPR018392">
    <property type="entry name" value="LysM"/>
</dbReference>
<sequence>MIRGIAIFAFFTLSTILVIVLQPGPRENFASTPSNLELFETSRNQVQVFNEPVAEPILTVPDDLAADLKAARDAQTRVEPNPEPRLQATLDTSAAVREALQDSDFYAPTAGNASQKSTSAATFAAILAEREAQAPPTPTPAAPVRQQAVLQPAPQSARSAALSATPDATPYLAPELRDMSWQTLNTLNSIGHVSKAPGQEGSLLNSIVRRSMGHVDGTQPTQATFTAPRIAATPAVQVAPQRTARAAAPARNGAAASTYTVSSGDTLALIAIKLYGSALATDRLLADNPPLRRNPNELRIGQVLKYSMP</sequence>
<dbReference type="EMBL" id="MLCB01000033">
    <property type="protein sequence ID" value="OJI95301.1"/>
    <property type="molecule type" value="Genomic_DNA"/>
</dbReference>
<dbReference type="RefSeq" id="WP_072629089.1">
    <property type="nucleotide sequence ID" value="NZ_MLCB01000033.1"/>
</dbReference>
<dbReference type="CDD" id="cd00118">
    <property type="entry name" value="LysM"/>
    <property type="match status" value="1"/>
</dbReference>
<dbReference type="OrthoDB" id="370541at2"/>
<dbReference type="SMART" id="SM00257">
    <property type="entry name" value="LysM"/>
    <property type="match status" value="1"/>
</dbReference>
<dbReference type="Gene3D" id="3.10.350.10">
    <property type="entry name" value="LysM domain"/>
    <property type="match status" value="1"/>
</dbReference>
<dbReference type="PROSITE" id="PS51782">
    <property type="entry name" value="LYSM"/>
    <property type="match status" value="1"/>
</dbReference>
<dbReference type="InterPro" id="IPR036779">
    <property type="entry name" value="LysM_dom_sf"/>
</dbReference>
<feature type="domain" description="LysM" evidence="1">
    <location>
        <begin position="257"/>
        <end position="306"/>
    </location>
</feature>
<protein>
    <submittedName>
        <fullName evidence="2">LysM domain/BON superfamily protein</fullName>
    </submittedName>
</protein>
<proteinExistence type="predicted"/>
<accession>A0A1L9P1D5</accession>
<evidence type="ECO:0000313" key="3">
    <source>
        <dbReference type="Proteomes" id="UP000184514"/>
    </source>
</evidence>
<reference evidence="2 3" key="1">
    <citation type="submission" date="2016-10" db="EMBL/GenBank/DDBJ databases">
        <title>Genome sequence of Planktotalea frisia SH6-1.</title>
        <authorList>
            <person name="Poehlein A."/>
            <person name="Bakenhus I."/>
            <person name="Voget S."/>
            <person name="Brinkhoff T."/>
            <person name="Simon M."/>
        </authorList>
    </citation>
    <scope>NUCLEOTIDE SEQUENCE [LARGE SCALE GENOMIC DNA]</scope>
    <source>
        <strain evidence="2 3">SH6-1</strain>
    </source>
</reference>